<feature type="region of interest" description="Disordered" evidence="1">
    <location>
        <begin position="1"/>
        <end position="25"/>
    </location>
</feature>
<proteinExistence type="predicted"/>
<feature type="compositionally biased region" description="Polar residues" evidence="1">
    <location>
        <begin position="1"/>
        <end position="19"/>
    </location>
</feature>
<gene>
    <name evidence="2" type="ORF">JXQ802_LOCUS22380</name>
</gene>
<protein>
    <submittedName>
        <fullName evidence="2">Uncharacterized protein</fullName>
    </submittedName>
</protein>
<accession>A0A814TJZ6</accession>
<reference evidence="2" key="1">
    <citation type="submission" date="2021-02" db="EMBL/GenBank/DDBJ databases">
        <authorList>
            <person name="Nowell W R."/>
        </authorList>
    </citation>
    <scope>NUCLEOTIDE SEQUENCE</scope>
</reference>
<dbReference type="Proteomes" id="UP000663870">
    <property type="component" value="Unassembled WGS sequence"/>
</dbReference>
<name>A0A814TJZ6_9BILA</name>
<comment type="caution">
    <text evidence="2">The sequence shown here is derived from an EMBL/GenBank/DDBJ whole genome shotgun (WGS) entry which is preliminary data.</text>
</comment>
<organism evidence="2 3">
    <name type="scientific">Rotaria sordida</name>
    <dbReference type="NCBI Taxonomy" id="392033"/>
    <lineage>
        <taxon>Eukaryota</taxon>
        <taxon>Metazoa</taxon>
        <taxon>Spiralia</taxon>
        <taxon>Gnathifera</taxon>
        <taxon>Rotifera</taxon>
        <taxon>Eurotatoria</taxon>
        <taxon>Bdelloidea</taxon>
        <taxon>Philodinida</taxon>
        <taxon>Philodinidae</taxon>
        <taxon>Rotaria</taxon>
    </lineage>
</organism>
<dbReference type="AlphaFoldDB" id="A0A814TJZ6"/>
<keyword evidence="3" id="KW-1185">Reference proteome</keyword>
<sequence length="70" mass="7334">MSNANTSTQQQSANENKSVFTEAGRSKIASEVGQCGTGMTNNSANTENSCKSCNIKECDNANHKKTGSST</sequence>
<evidence type="ECO:0000313" key="2">
    <source>
        <dbReference type="EMBL" id="CAF1163331.1"/>
    </source>
</evidence>
<dbReference type="EMBL" id="CAJNOL010000678">
    <property type="protein sequence ID" value="CAF1163331.1"/>
    <property type="molecule type" value="Genomic_DNA"/>
</dbReference>
<evidence type="ECO:0000313" key="3">
    <source>
        <dbReference type="Proteomes" id="UP000663870"/>
    </source>
</evidence>
<evidence type="ECO:0000256" key="1">
    <source>
        <dbReference type="SAM" id="MobiDB-lite"/>
    </source>
</evidence>